<comment type="caution">
    <text evidence="2">The sequence shown here is derived from an EMBL/GenBank/DDBJ whole genome shotgun (WGS) entry which is preliminary data.</text>
</comment>
<dbReference type="EMBL" id="JANIEX010000880">
    <property type="protein sequence ID" value="KAJ3562350.1"/>
    <property type="molecule type" value="Genomic_DNA"/>
</dbReference>
<evidence type="ECO:0000256" key="1">
    <source>
        <dbReference type="SAM" id="MobiDB-lite"/>
    </source>
</evidence>
<dbReference type="AlphaFoldDB" id="A0AAD5VJU9"/>
<protein>
    <submittedName>
        <fullName evidence="2">Uncharacterized protein</fullName>
    </submittedName>
</protein>
<sequence>MGGGSPAQPTASEKPVSPPLPKDTSVSSQFPPSSPPQDDSDAKIVRVKYEAVPVDIYMKCSGSCHPLQKGKMRETGKPVIILSPRINRHPSIKLPPPDIPATSSSSAPVTISPTADPFGVGNIFQNQTPLSRTRACGKAPSATNATPGMSASATSAKTGPTISLMSAVCAVALDNSTAIVPCKEKWYTVTRGSHPGIFANLDLAASCAGPEDGHIQVYKSKGDAAIKFCEAFSRNALEIYYLGKYYPVGISSYCTHRKK</sequence>
<evidence type="ECO:0000313" key="2">
    <source>
        <dbReference type="EMBL" id="KAJ3562350.1"/>
    </source>
</evidence>
<dbReference type="Proteomes" id="UP001213000">
    <property type="component" value="Unassembled WGS sequence"/>
</dbReference>
<evidence type="ECO:0000313" key="3">
    <source>
        <dbReference type="Proteomes" id="UP001213000"/>
    </source>
</evidence>
<accession>A0AAD5VJU9</accession>
<proteinExistence type="predicted"/>
<feature type="region of interest" description="Disordered" evidence="1">
    <location>
        <begin position="1"/>
        <end position="42"/>
    </location>
</feature>
<reference evidence="2" key="1">
    <citation type="submission" date="2022-07" db="EMBL/GenBank/DDBJ databases">
        <title>Genome Sequence of Leucocoprinus birnbaumii.</title>
        <authorList>
            <person name="Buettner E."/>
        </authorList>
    </citation>
    <scope>NUCLEOTIDE SEQUENCE</scope>
    <source>
        <strain evidence="2">VT141</strain>
    </source>
</reference>
<keyword evidence="3" id="KW-1185">Reference proteome</keyword>
<gene>
    <name evidence="2" type="ORF">NP233_g9628</name>
</gene>
<name>A0AAD5VJU9_9AGAR</name>
<organism evidence="2 3">
    <name type="scientific">Leucocoprinus birnbaumii</name>
    <dbReference type="NCBI Taxonomy" id="56174"/>
    <lineage>
        <taxon>Eukaryota</taxon>
        <taxon>Fungi</taxon>
        <taxon>Dikarya</taxon>
        <taxon>Basidiomycota</taxon>
        <taxon>Agaricomycotina</taxon>
        <taxon>Agaricomycetes</taxon>
        <taxon>Agaricomycetidae</taxon>
        <taxon>Agaricales</taxon>
        <taxon>Agaricineae</taxon>
        <taxon>Agaricaceae</taxon>
        <taxon>Leucocoprinus</taxon>
    </lineage>
</organism>